<evidence type="ECO:0000313" key="2">
    <source>
        <dbReference type="Proteomes" id="UP001152320"/>
    </source>
</evidence>
<dbReference type="Proteomes" id="UP001152320">
    <property type="component" value="Chromosome 13"/>
</dbReference>
<name>A0A9Q1BPG7_HOLLE</name>
<sequence length="70" mass="8324">MGRVHRFFEWSAIDILHYRKHSCLRVFLAAHHSEKLFVGVCESRWCCDILHCCIILLLQIVQYFGELQGF</sequence>
<accession>A0A9Q1BPG7</accession>
<keyword evidence="2" id="KW-1185">Reference proteome</keyword>
<organism evidence="1 2">
    <name type="scientific">Holothuria leucospilota</name>
    <name type="common">Black long sea cucumber</name>
    <name type="synonym">Mertensiothuria leucospilota</name>
    <dbReference type="NCBI Taxonomy" id="206669"/>
    <lineage>
        <taxon>Eukaryota</taxon>
        <taxon>Metazoa</taxon>
        <taxon>Echinodermata</taxon>
        <taxon>Eleutherozoa</taxon>
        <taxon>Echinozoa</taxon>
        <taxon>Holothuroidea</taxon>
        <taxon>Aspidochirotacea</taxon>
        <taxon>Aspidochirotida</taxon>
        <taxon>Holothuriidae</taxon>
        <taxon>Holothuria</taxon>
    </lineage>
</organism>
<proteinExistence type="predicted"/>
<gene>
    <name evidence="1" type="ORF">HOLleu_26820</name>
</gene>
<protein>
    <submittedName>
        <fullName evidence="1">Uncharacterized protein</fullName>
    </submittedName>
</protein>
<dbReference type="EMBL" id="JAIZAY010000013">
    <property type="protein sequence ID" value="KAJ8030401.1"/>
    <property type="molecule type" value="Genomic_DNA"/>
</dbReference>
<comment type="caution">
    <text evidence="1">The sequence shown here is derived from an EMBL/GenBank/DDBJ whole genome shotgun (WGS) entry which is preliminary data.</text>
</comment>
<reference evidence="1" key="1">
    <citation type="submission" date="2021-10" db="EMBL/GenBank/DDBJ databases">
        <title>Tropical sea cucumber genome reveals ecological adaptation and Cuvierian tubules defense mechanism.</title>
        <authorList>
            <person name="Chen T."/>
        </authorList>
    </citation>
    <scope>NUCLEOTIDE SEQUENCE</scope>
    <source>
        <strain evidence="1">Nanhai2018</strain>
        <tissue evidence="1">Muscle</tissue>
    </source>
</reference>
<dbReference type="AlphaFoldDB" id="A0A9Q1BPG7"/>
<evidence type="ECO:0000313" key="1">
    <source>
        <dbReference type="EMBL" id="KAJ8030401.1"/>
    </source>
</evidence>